<reference evidence="1 2" key="1">
    <citation type="journal article" date="2020" name="Genome Biol. Evol.">
        <title>Comparative genomics of strictly vertically transmitted, feminizing microsporidia endosymbionts of amphipod crustaceans.</title>
        <authorList>
            <person name="Cormier A."/>
            <person name="Chebbi M.A."/>
            <person name="Giraud I."/>
            <person name="Wattier R."/>
            <person name="Teixeira M."/>
            <person name="Gilbert C."/>
            <person name="Rigaud T."/>
            <person name="Cordaux R."/>
        </authorList>
    </citation>
    <scope>NUCLEOTIDE SEQUENCE [LARGE SCALE GENOMIC DNA]</scope>
    <source>
        <strain evidence="1 2">Ou3-Ou53</strain>
    </source>
</reference>
<sequence>DVRCLMDFFYLNNVEVSNVVSEFIKSYFERVYKYSEEIGNIVEINNVKEENPQPTMLFFFNMSNFCMFTLSNGVIKKTYYKYNDSCHRNDHNWDRIMKQVYKTIKDENKNFKGKIYIILSRKEYVYDEGYIKWGDPRDSLSLIRKYLKKESNGDIDAILLPEAIINYLTKPRSSFISDYNFYDGIMLKVGDKKILTLVNWEIDKLDVLKKEIKENINNCIVEAGKKYLGILHRDRFSKSHNRGLFIFSLLRNFCNNSLDVNKINYHSKLIIDILKFLLNKTDFQFTFEKLISEEIQDNEKCKILSNYVETSYKKLDLKEQNFSIELFNHLINISEGTEEKKISCDNLKLVCHLFGILNCDKEAIVKLLVSDNLVKEWESVKELERYLLKETLDGLKTWIRKFCRYCEADSEQSADENFEAMKVLCLEKSNRVKTNSSILDSESEAYENIKKIIEKGI</sequence>
<comment type="caution">
    <text evidence="1">The sequence shown here is derived from an EMBL/GenBank/DDBJ whole genome shotgun (WGS) entry which is preliminary data.</text>
</comment>
<name>A0A9P6GYX8_9MICR</name>
<accession>A0A9P6GYX8</accession>
<dbReference type="AlphaFoldDB" id="A0A9P6GYX8"/>
<gene>
    <name evidence="1" type="ORF">NGRA_1178</name>
</gene>
<organism evidence="1 2">
    <name type="scientific">Nosema granulosis</name>
    <dbReference type="NCBI Taxonomy" id="83296"/>
    <lineage>
        <taxon>Eukaryota</taxon>
        <taxon>Fungi</taxon>
        <taxon>Fungi incertae sedis</taxon>
        <taxon>Microsporidia</taxon>
        <taxon>Nosematidae</taxon>
        <taxon>Nosema</taxon>
    </lineage>
</organism>
<evidence type="ECO:0000313" key="2">
    <source>
        <dbReference type="Proteomes" id="UP000740883"/>
    </source>
</evidence>
<keyword evidence="2" id="KW-1185">Reference proteome</keyword>
<evidence type="ECO:0000313" key="1">
    <source>
        <dbReference type="EMBL" id="KAF9763589.1"/>
    </source>
</evidence>
<dbReference type="EMBL" id="SBJO01000067">
    <property type="protein sequence ID" value="KAF9763589.1"/>
    <property type="molecule type" value="Genomic_DNA"/>
</dbReference>
<proteinExistence type="predicted"/>
<protein>
    <submittedName>
        <fullName evidence="1">Uncharacterized protein</fullName>
    </submittedName>
</protein>
<dbReference type="Proteomes" id="UP000740883">
    <property type="component" value="Unassembled WGS sequence"/>
</dbReference>
<feature type="non-terminal residue" evidence="1">
    <location>
        <position position="1"/>
    </location>
</feature>